<dbReference type="InterPro" id="IPR003439">
    <property type="entry name" value="ABC_transporter-like_ATP-bd"/>
</dbReference>
<dbReference type="PROSITE" id="PS50929">
    <property type="entry name" value="ABC_TM1F"/>
    <property type="match status" value="1"/>
</dbReference>
<feature type="transmembrane region" description="Helical" evidence="7">
    <location>
        <begin position="141"/>
        <end position="166"/>
    </location>
</feature>
<dbReference type="AlphaFoldDB" id="H1YGB0"/>
<feature type="transmembrane region" description="Helical" evidence="7">
    <location>
        <begin position="286"/>
        <end position="306"/>
    </location>
</feature>
<dbReference type="Gene3D" id="3.40.50.300">
    <property type="entry name" value="P-loop containing nucleotide triphosphate hydrolases"/>
    <property type="match status" value="1"/>
</dbReference>
<feature type="transmembrane region" description="Helical" evidence="7">
    <location>
        <begin position="23"/>
        <end position="50"/>
    </location>
</feature>
<dbReference type="eggNOG" id="COG1132">
    <property type="taxonomic scope" value="Bacteria"/>
</dbReference>
<dbReference type="GO" id="GO:0005524">
    <property type="term" value="F:ATP binding"/>
    <property type="evidence" value="ECO:0007669"/>
    <property type="project" value="UniProtKB-KW"/>
</dbReference>
<keyword evidence="4" id="KW-0067">ATP-binding</keyword>
<keyword evidence="11" id="KW-1185">Reference proteome</keyword>
<dbReference type="CDD" id="cd03228">
    <property type="entry name" value="ABCC_MRP_Like"/>
    <property type="match status" value="1"/>
</dbReference>
<feature type="domain" description="ABC transmembrane type-1" evidence="9">
    <location>
        <begin position="28"/>
        <end position="317"/>
    </location>
</feature>
<dbReference type="OrthoDB" id="1522160at2"/>
<sequence>MKHLLSLIFKILNSVEKKAFNRLIFFDIIISALDIAFLGLLLFIVTFYTQQNVNAPHVAYLPKQLFNKNSLLLIFLFLALFCCKNWLGFIIFRAQYQFIYGAASRISKSNLLNYLKGDYINYINADSSVHIRKISQQPIEFSHYILSGVQQIIAQAVLILLTLLAIVIYKPFLFLLLFVLLLPPVIFIAYIIKKQLKAVRLGTKQAHEKNLQYLNEALAGYVESNVYNKSDFFVNRYDRYQQEQNKHLAQQQILQGLPSRLIEVFAVLGFFILIVLHQWLGKNASLDFITIGAFLAASYKIIPGIVKILNCSGQIKTYEFTLPDLTNTIATDDDTEPTENHIESITFKQVSFSYKNRFILNGLSFDIKRGDITALSANSGKGKTTAINLLLGFLKPDEGDILFNGISTSSAGRKIYWNRISYLKQQTFFIHDTILKNITLSDDKPDEKKLTDALKISGFEAEVNKRPDGLNYIINQDGKNLSGGQRQRLSLARALYHDFDLLILDEPFSELDEQAETAILKHLQSLAQAGKAIILITHHTASLAYCNKIIGLDEPHYA</sequence>
<evidence type="ECO:0000259" key="8">
    <source>
        <dbReference type="PROSITE" id="PS50893"/>
    </source>
</evidence>
<evidence type="ECO:0000313" key="11">
    <source>
        <dbReference type="Proteomes" id="UP000002774"/>
    </source>
</evidence>
<feature type="transmembrane region" description="Helical" evidence="7">
    <location>
        <begin position="70"/>
        <end position="92"/>
    </location>
</feature>
<comment type="subcellular location">
    <subcellularLocation>
        <location evidence="1">Cell membrane</location>
        <topology evidence="1">Multi-pass membrane protein</topology>
    </subcellularLocation>
</comment>
<feature type="domain" description="ABC transporter" evidence="8">
    <location>
        <begin position="345"/>
        <end position="558"/>
    </location>
</feature>
<dbReference type="Proteomes" id="UP000002774">
    <property type="component" value="Chromosome"/>
</dbReference>
<dbReference type="EMBL" id="CM001403">
    <property type="protein sequence ID" value="EHQ27374.1"/>
    <property type="molecule type" value="Genomic_DNA"/>
</dbReference>
<keyword evidence="2 7" id="KW-0812">Transmembrane</keyword>
<evidence type="ECO:0000259" key="9">
    <source>
        <dbReference type="PROSITE" id="PS50929"/>
    </source>
</evidence>
<dbReference type="PANTHER" id="PTHR43394">
    <property type="entry name" value="ATP-DEPENDENT PERMEASE MDL1, MITOCHONDRIAL"/>
    <property type="match status" value="1"/>
</dbReference>
<dbReference type="SUPFAM" id="SSF90123">
    <property type="entry name" value="ABC transporter transmembrane region"/>
    <property type="match status" value="1"/>
</dbReference>
<dbReference type="InterPro" id="IPR036640">
    <property type="entry name" value="ABC1_TM_sf"/>
</dbReference>
<dbReference type="GO" id="GO:0015421">
    <property type="term" value="F:ABC-type oligopeptide transporter activity"/>
    <property type="evidence" value="ECO:0007669"/>
    <property type="project" value="TreeGrafter"/>
</dbReference>
<dbReference type="SUPFAM" id="SSF52540">
    <property type="entry name" value="P-loop containing nucleoside triphosphate hydrolases"/>
    <property type="match status" value="1"/>
</dbReference>
<keyword evidence="5 7" id="KW-1133">Transmembrane helix</keyword>
<evidence type="ECO:0000313" key="10">
    <source>
        <dbReference type="EMBL" id="EHQ27374.1"/>
    </source>
</evidence>
<proteinExistence type="predicted"/>
<evidence type="ECO:0000256" key="4">
    <source>
        <dbReference type="ARBA" id="ARBA00022840"/>
    </source>
</evidence>
<dbReference type="InterPro" id="IPR011527">
    <property type="entry name" value="ABC1_TM_dom"/>
</dbReference>
<feature type="transmembrane region" description="Helical" evidence="7">
    <location>
        <begin position="261"/>
        <end position="280"/>
    </location>
</feature>
<evidence type="ECO:0000256" key="1">
    <source>
        <dbReference type="ARBA" id="ARBA00004651"/>
    </source>
</evidence>
<dbReference type="HOGENOM" id="CLU_000604_84_3_10"/>
<dbReference type="PROSITE" id="PS50893">
    <property type="entry name" value="ABC_TRANSPORTER_2"/>
    <property type="match status" value="1"/>
</dbReference>
<evidence type="ECO:0000256" key="7">
    <source>
        <dbReference type="SAM" id="Phobius"/>
    </source>
</evidence>
<feature type="transmembrane region" description="Helical" evidence="7">
    <location>
        <begin position="172"/>
        <end position="192"/>
    </location>
</feature>
<dbReference type="PANTHER" id="PTHR43394:SF1">
    <property type="entry name" value="ATP-BINDING CASSETTE SUB-FAMILY B MEMBER 10, MITOCHONDRIAL"/>
    <property type="match status" value="1"/>
</dbReference>
<dbReference type="GO" id="GO:0005886">
    <property type="term" value="C:plasma membrane"/>
    <property type="evidence" value="ECO:0007669"/>
    <property type="project" value="UniProtKB-SubCell"/>
</dbReference>
<evidence type="ECO:0000256" key="6">
    <source>
        <dbReference type="ARBA" id="ARBA00023136"/>
    </source>
</evidence>
<dbReference type="InterPro" id="IPR003593">
    <property type="entry name" value="AAA+_ATPase"/>
</dbReference>
<dbReference type="RefSeq" id="WP_008507798.1">
    <property type="nucleotide sequence ID" value="NZ_CM001403.1"/>
</dbReference>
<dbReference type="PROSITE" id="PS00211">
    <property type="entry name" value="ABC_TRANSPORTER_1"/>
    <property type="match status" value="1"/>
</dbReference>
<evidence type="ECO:0000256" key="2">
    <source>
        <dbReference type="ARBA" id="ARBA00022692"/>
    </source>
</evidence>
<keyword evidence="6 7" id="KW-0472">Membrane</keyword>
<reference evidence="10" key="1">
    <citation type="submission" date="2011-09" db="EMBL/GenBank/DDBJ databases">
        <title>The permanent draft genome of Mucilaginibacter paludis DSM 18603.</title>
        <authorList>
            <consortium name="US DOE Joint Genome Institute (JGI-PGF)"/>
            <person name="Lucas S."/>
            <person name="Han J."/>
            <person name="Lapidus A."/>
            <person name="Bruce D."/>
            <person name="Goodwin L."/>
            <person name="Pitluck S."/>
            <person name="Peters L."/>
            <person name="Kyrpides N."/>
            <person name="Mavromatis K."/>
            <person name="Ivanova N."/>
            <person name="Mikhailova N."/>
            <person name="Held B."/>
            <person name="Detter J.C."/>
            <person name="Tapia R."/>
            <person name="Han C."/>
            <person name="Land M."/>
            <person name="Hauser L."/>
            <person name="Markowitz V."/>
            <person name="Cheng J.-F."/>
            <person name="Hugenholtz P."/>
            <person name="Woyke T."/>
            <person name="Wu D."/>
            <person name="Tindall B."/>
            <person name="Brambilla E."/>
            <person name="Klenk H.-P."/>
            <person name="Eisen J.A."/>
        </authorList>
    </citation>
    <scope>NUCLEOTIDE SEQUENCE [LARGE SCALE GENOMIC DNA]</scope>
    <source>
        <strain evidence="10">DSM 18603</strain>
    </source>
</reference>
<evidence type="ECO:0000256" key="3">
    <source>
        <dbReference type="ARBA" id="ARBA00022741"/>
    </source>
</evidence>
<protein>
    <submittedName>
        <fullName evidence="10">ABC transporter related protein</fullName>
    </submittedName>
</protein>
<accession>H1YGB0</accession>
<dbReference type="Pfam" id="PF00005">
    <property type="entry name" value="ABC_tran"/>
    <property type="match status" value="1"/>
</dbReference>
<dbReference type="STRING" id="714943.Mucpa_3270"/>
<dbReference type="InterPro" id="IPR039421">
    <property type="entry name" value="Type_1_exporter"/>
</dbReference>
<gene>
    <name evidence="10" type="ORF">Mucpa_3270</name>
</gene>
<organism evidence="10 11">
    <name type="scientific">Mucilaginibacter paludis DSM 18603</name>
    <dbReference type="NCBI Taxonomy" id="714943"/>
    <lineage>
        <taxon>Bacteria</taxon>
        <taxon>Pseudomonadati</taxon>
        <taxon>Bacteroidota</taxon>
        <taxon>Sphingobacteriia</taxon>
        <taxon>Sphingobacteriales</taxon>
        <taxon>Sphingobacteriaceae</taxon>
        <taxon>Mucilaginibacter</taxon>
    </lineage>
</organism>
<dbReference type="SMART" id="SM00382">
    <property type="entry name" value="AAA"/>
    <property type="match status" value="1"/>
</dbReference>
<dbReference type="InterPro" id="IPR027417">
    <property type="entry name" value="P-loop_NTPase"/>
</dbReference>
<evidence type="ECO:0000256" key="5">
    <source>
        <dbReference type="ARBA" id="ARBA00022989"/>
    </source>
</evidence>
<keyword evidence="3" id="KW-0547">Nucleotide-binding</keyword>
<dbReference type="GO" id="GO:0016887">
    <property type="term" value="F:ATP hydrolysis activity"/>
    <property type="evidence" value="ECO:0007669"/>
    <property type="project" value="InterPro"/>
</dbReference>
<dbReference type="Gene3D" id="1.20.1560.10">
    <property type="entry name" value="ABC transporter type 1, transmembrane domain"/>
    <property type="match status" value="1"/>
</dbReference>
<dbReference type="InterPro" id="IPR017871">
    <property type="entry name" value="ABC_transporter-like_CS"/>
</dbReference>
<name>H1YGB0_9SPHI</name>